<dbReference type="AlphaFoldDB" id="A0A0A8YG95"/>
<organism evidence="2">
    <name type="scientific">Arundo donax</name>
    <name type="common">Giant reed</name>
    <name type="synonym">Donax arundinaceus</name>
    <dbReference type="NCBI Taxonomy" id="35708"/>
    <lineage>
        <taxon>Eukaryota</taxon>
        <taxon>Viridiplantae</taxon>
        <taxon>Streptophyta</taxon>
        <taxon>Embryophyta</taxon>
        <taxon>Tracheophyta</taxon>
        <taxon>Spermatophyta</taxon>
        <taxon>Magnoliopsida</taxon>
        <taxon>Liliopsida</taxon>
        <taxon>Poales</taxon>
        <taxon>Poaceae</taxon>
        <taxon>PACMAD clade</taxon>
        <taxon>Arundinoideae</taxon>
        <taxon>Arundineae</taxon>
        <taxon>Arundo</taxon>
    </lineage>
</organism>
<evidence type="ECO:0000313" key="2">
    <source>
        <dbReference type="EMBL" id="JAD25309.1"/>
    </source>
</evidence>
<name>A0A0A8YG95_ARUDO</name>
<evidence type="ECO:0000256" key="1">
    <source>
        <dbReference type="SAM" id="MobiDB-lite"/>
    </source>
</evidence>
<feature type="region of interest" description="Disordered" evidence="1">
    <location>
        <begin position="1"/>
        <end position="37"/>
    </location>
</feature>
<sequence>MSTTEGLREDQAAVTGRGGESHDWARPKTAAALAAKV</sequence>
<dbReference type="EMBL" id="GBRH01272586">
    <property type="protein sequence ID" value="JAD25309.1"/>
    <property type="molecule type" value="Transcribed_RNA"/>
</dbReference>
<reference evidence="2" key="2">
    <citation type="journal article" date="2015" name="Data Brief">
        <title>Shoot transcriptome of the giant reed, Arundo donax.</title>
        <authorList>
            <person name="Barrero R.A."/>
            <person name="Guerrero F.D."/>
            <person name="Moolhuijzen P."/>
            <person name="Goolsby J.A."/>
            <person name="Tidwell J."/>
            <person name="Bellgard S.E."/>
            <person name="Bellgard M.I."/>
        </authorList>
    </citation>
    <scope>NUCLEOTIDE SEQUENCE</scope>
    <source>
        <tissue evidence="2">Shoot tissue taken approximately 20 cm above the soil surface</tissue>
    </source>
</reference>
<protein>
    <submittedName>
        <fullName evidence="2">Uncharacterized protein</fullName>
    </submittedName>
</protein>
<feature type="compositionally biased region" description="Basic and acidic residues" evidence="1">
    <location>
        <begin position="1"/>
        <end position="11"/>
    </location>
</feature>
<accession>A0A0A8YG95</accession>
<proteinExistence type="predicted"/>
<reference evidence="2" key="1">
    <citation type="submission" date="2014-09" db="EMBL/GenBank/DDBJ databases">
        <authorList>
            <person name="Magalhaes I.L.F."/>
            <person name="Oliveira U."/>
            <person name="Santos F.R."/>
            <person name="Vidigal T.H.D.A."/>
            <person name="Brescovit A.D."/>
            <person name="Santos A.J."/>
        </authorList>
    </citation>
    <scope>NUCLEOTIDE SEQUENCE</scope>
    <source>
        <tissue evidence="2">Shoot tissue taken approximately 20 cm above the soil surface</tissue>
    </source>
</reference>